<dbReference type="CDD" id="cd00130">
    <property type="entry name" value="PAS"/>
    <property type="match status" value="1"/>
</dbReference>
<evidence type="ECO:0000256" key="12">
    <source>
        <dbReference type="ARBA" id="ARBA00023136"/>
    </source>
</evidence>
<dbReference type="InterPro" id="IPR050401">
    <property type="entry name" value="Cyclic_nucleotide_synthase"/>
</dbReference>
<keyword evidence="12" id="KW-0472">Membrane</keyword>
<keyword evidence="13 17" id="KW-0456">Lyase</keyword>
<sequence length="480" mass="53605">MLECSPAWYWNCSDLDDARAAALKEFRDRSLQLTFTPNEGLLGRVWMNGEPAYLANITTESYSEFNRNDLAQASGMKSALAIPIVAPPVASARKRVPGKVLAILMFLLLESSQTRPHPQEERLAELASAVATQLGTIMQQKQVEAEQRAIFSAMTDLVIVKDRSGRCLKVAPTKTPQNWAISALEITGKTLHELFPADIADRLVASIEQTLETRETTNLEYNVRMSDREMWLEATISPLSENTVIWVGRDISDRKRSELALRIANQKSESLLLNILPRKIAEQLKQTRGAIAEQFDDVTILFADIVDFTPLSAQMSPIELVNLLNQIFSTFDKLAEHYGLEKIKTIGDAYMVVGGLPDPMPNHASAIADMALAMRLAIIKFQPERIKELRNGQPLQIRIGINTGSVVAGVIGMRKFIYDLWGDTVNVASRMESQGEAGRIQITQETYERLNDSYSFEKRGLISVKGRGEMTTYWLAGKKD</sequence>
<evidence type="ECO:0000256" key="17">
    <source>
        <dbReference type="RuleBase" id="RU000405"/>
    </source>
</evidence>
<dbReference type="Gene3D" id="3.30.70.1230">
    <property type="entry name" value="Nucleotide cyclase"/>
    <property type="match status" value="1"/>
</dbReference>
<dbReference type="Pfam" id="PF01590">
    <property type="entry name" value="GAF"/>
    <property type="match status" value="1"/>
</dbReference>
<dbReference type="GO" id="GO:0006171">
    <property type="term" value="P:cAMP biosynthetic process"/>
    <property type="evidence" value="ECO:0007669"/>
    <property type="project" value="UniProtKB-KW"/>
</dbReference>
<dbReference type="GO" id="GO:0001653">
    <property type="term" value="F:peptide receptor activity"/>
    <property type="evidence" value="ECO:0007669"/>
    <property type="project" value="TreeGrafter"/>
</dbReference>
<name>A0A8J7DZ82_9CYAN</name>
<comment type="caution">
    <text evidence="19">The sequence shown here is derived from an EMBL/GenBank/DDBJ whole genome shotgun (WGS) entry which is preliminary data.</text>
</comment>
<dbReference type="GO" id="GO:0007168">
    <property type="term" value="P:receptor guanylyl cyclase signaling pathway"/>
    <property type="evidence" value="ECO:0007669"/>
    <property type="project" value="TreeGrafter"/>
</dbReference>
<dbReference type="InterPro" id="IPR001054">
    <property type="entry name" value="A/G_cyclase"/>
</dbReference>
<accession>A0A8J7DZ82</accession>
<keyword evidence="8" id="KW-0067">ATP-binding</keyword>
<keyword evidence="5" id="KW-0812">Transmembrane</keyword>
<evidence type="ECO:0000256" key="4">
    <source>
        <dbReference type="ARBA" id="ARBA00021420"/>
    </source>
</evidence>
<dbReference type="PROSITE" id="PS00452">
    <property type="entry name" value="GUANYLATE_CYCLASE_1"/>
    <property type="match status" value="1"/>
</dbReference>
<comment type="catalytic activity">
    <reaction evidence="1">
        <text>ATP = 3',5'-cyclic AMP + diphosphate</text>
        <dbReference type="Rhea" id="RHEA:15389"/>
        <dbReference type="ChEBI" id="CHEBI:30616"/>
        <dbReference type="ChEBI" id="CHEBI:33019"/>
        <dbReference type="ChEBI" id="CHEBI:58165"/>
        <dbReference type="EC" id="4.6.1.1"/>
    </reaction>
</comment>
<evidence type="ECO:0000313" key="20">
    <source>
        <dbReference type="Proteomes" id="UP000654482"/>
    </source>
</evidence>
<evidence type="ECO:0000256" key="6">
    <source>
        <dbReference type="ARBA" id="ARBA00022723"/>
    </source>
</evidence>
<feature type="domain" description="Guanylate cyclase" evidence="18">
    <location>
        <begin position="299"/>
        <end position="432"/>
    </location>
</feature>
<comment type="similarity">
    <text evidence="17">Belongs to the adenylyl cyclase class-4/guanylyl cyclase family.</text>
</comment>
<dbReference type="AlphaFoldDB" id="A0A8J7DZ82"/>
<dbReference type="GO" id="GO:0046872">
    <property type="term" value="F:metal ion binding"/>
    <property type="evidence" value="ECO:0007669"/>
    <property type="project" value="UniProtKB-KW"/>
</dbReference>
<evidence type="ECO:0000256" key="11">
    <source>
        <dbReference type="ARBA" id="ARBA00022998"/>
    </source>
</evidence>
<dbReference type="PANTHER" id="PTHR11920">
    <property type="entry name" value="GUANYLYL CYCLASE"/>
    <property type="match status" value="1"/>
</dbReference>
<dbReference type="GO" id="GO:0004383">
    <property type="term" value="F:guanylate cyclase activity"/>
    <property type="evidence" value="ECO:0007669"/>
    <property type="project" value="TreeGrafter"/>
</dbReference>
<dbReference type="InterPro" id="IPR029016">
    <property type="entry name" value="GAF-like_dom_sf"/>
</dbReference>
<evidence type="ECO:0000256" key="2">
    <source>
        <dbReference type="ARBA" id="ARBA00004370"/>
    </source>
</evidence>
<dbReference type="EMBL" id="JADEWZ010000034">
    <property type="protein sequence ID" value="MBE9117950.1"/>
    <property type="molecule type" value="Genomic_DNA"/>
</dbReference>
<evidence type="ECO:0000256" key="5">
    <source>
        <dbReference type="ARBA" id="ARBA00022692"/>
    </source>
</evidence>
<dbReference type="Proteomes" id="UP000654482">
    <property type="component" value="Unassembled WGS sequence"/>
</dbReference>
<evidence type="ECO:0000313" key="19">
    <source>
        <dbReference type="EMBL" id="MBE9117950.1"/>
    </source>
</evidence>
<keyword evidence="20" id="KW-1185">Reference proteome</keyword>
<dbReference type="InterPro" id="IPR013656">
    <property type="entry name" value="PAS_4"/>
</dbReference>
<dbReference type="Gene3D" id="3.30.450.40">
    <property type="match status" value="1"/>
</dbReference>
<dbReference type="PANTHER" id="PTHR11920:SF335">
    <property type="entry name" value="GUANYLATE CYCLASE"/>
    <property type="match status" value="1"/>
</dbReference>
<keyword evidence="6" id="KW-0479">Metal-binding</keyword>
<dbReference type="CDD" id="cd07302">
    <property type="entry name" value="CHD"/>
    <property type="match status" value="1"/>
</dbReference>
<evidence type="ECO:0000259" key="18">
    <source>
        <dbReference type="PROSITE" id="PS50125"/>
    </source>
</evidence>
<reference evidence="19" key="1">
    <citation type="submission" date="2020-10" db="EMBL/GenBank/DDBJ databases">
        <authorList>
            <person name="Castelo-Branco R."/>
            <person name="Eusebio N."/>
            <person name="Adriana R."/>
            <person name="Vieira A."/>
            <person name="Brugerolle De Fraissinette N."/>
            <person name="Rezende De Castro R."/>
            <person name="Schneider M.P."/>
            <person name="Vasconcelos V."/>
            <person name="Leao P.N."/>
        </authorList>
    </citation>
    <scope>NUCLEOTIDE SEQUENCE</scope>
    <source>
        <strain evidence="19">LEGE 07157</strain>
    </source>
</reference>
<comment type="subcellular location">
    <subcellularLocation>
        <location evidence="2">Membrane</location>
    </subcellularLocation>
</comment>
<dbReference type="InterPro" id="IPR018297">
    <property type="entry name" value="A/G_cyclase_CS"/>
</dbReference>
<evidence type="ECO:0000256" key="13">
    <source>
        <dbReference type="ARBA" id="ARBA00023239"/>
    </source>
</evidence>
<keyword evidence="11" id="KW-0115">cAMP biosynthesis</keyword>
<dbReference type="InterPro" id="IPR029787">
    <property type="entry name" value="Nucleotide_cyclase"/>
</dbReference>
<dbReference type="GO" id="GO:0005524">
    <property type="term" value="F:ATP binding"/>
    <property type="evidence" value="ECO:0007669"/>
    <property type="project" value="UniProtKB-KW"/>
</dbReference>
<dbReference type="InterPro" id="IPR003018">
    <property type="entry name" value="GAF"/>
</dbReference>
<comment type="subunit">
    <text evidence="16">Homodimer. Can also exist as monomer.</text>
</comment>
<dbReference type="SUPFAM" id="SSF55073">
    <property type="entry name" value="Nucleotide cyclase"/>
    <property type="match status" value="1"/>
</dbReference>
<evidence type="ECO:0000256" key="9">
    <source>
        <dbReference type="ARBA" id="ARBA00022842"/>
    </source>
</evidence>
<dbReference type="FunFam" id="3.30.70.1230:FF:000033">
    <property type="entry name" value="Adenylate cyclase"/>
    <property type="match status" value="1"/>
</dbReference>
<evidence type="ECO:0000256" key="8">
    <source>
        <dbReference type="ARBA" id="ARBA00022840"/>
    </source>
</evidence>
<dbReference type="InterPro" id="IPR000014">
    <property type="entry name" value="PAS"/>
</dbReference>
<organism evidence="19 20">
    <name type="scientific">Lusitaniella coriacea LEGE 07157</name>
    <dbReference type="NCBI Taxonomy" id="945747"/>
    <lineage>
        <taxon>Bacteria</taxon>
        <taxon>Bacillati</taxon>
        <taxon>Cyanobacteriota</taxon>
        <taxon>Cyanophyceae</taxon>
        <taxon>Spirulinales</taxon>
        <taxon>Lusitaniellaceae</taxon>
        <taxon>Lusitaniella</taxon>
    </lineage>
</organism>
<dbReference type="GO" id="GO:0005886">
    <property type="term" value="C:plasma membrane"/>
    <property type="evidence" value="ECO:0007669"/>
    <property type="project" value="TreeGrafter"/>
</dbReference>
<keyword evidence="7" id="KW-0547">Nucleotide-binding</keyword>
<keyword evidence="10" id="KW-1133">Transmembrane helix</keyword>
<dbReference type="GO" id="GO:0035556">
    <property type="term" value="P:intracellular signal transduction"/>
    <property type="evidence" value="ECO:0007669"/>
    <property type="project" value="InterPro"/>
</dbReference>
<dbReference type="SUPFAM" id="SSF55785">
    <property type="entry name" value="PYP-like sensor domain (PAS domain)"/>
    <property type="match status" value="1"/>
</dbReference>
<dbReference type="SMART" id="SM00044">
    <property type="entry name" value="CYCc"/>
    <property type="match status" value="1"/>
</dbReference>
<dbReference type="Gene3D" id="3.30.450.20">
    <property type="entry name" value="PAS domain"/>
    <property type="match status" value="1"/>
</dbReference>
<proteinExistence type="inferred from homology"/>
<dbReference type="EC" id="4.6.1.1" evidence="3"/>
<dbReference type="InterPro" id="IPR035965">
    <property type="entry name" value="PAS-like_dom_sf"/>
</dbReference>
<protein>
    <recommendedName>
        <fullName evidence="4">Adenylate cyclase</fullName>
        <ecNumber evidence="3">4.6.1.1</ecNumber>
    </recommendedName>
    <alternativeName>
        <fullName evidence="14">ATP pyrophosphate-lyase</fullName>
    </alternativeName>
    <alternativeName>
        <fullName evidence="15">Adenylyl cyclase</fullName>
    </alternativeName>
</protein>
<dbReference type="Pfam" id="PF00211">
    <property type="entry name" value="Guanylate_cyc"/>
    <property type="match status" value="1"/>
</dbReference>
<dbReference type="Pfam" id="PF08448">
    <property type="entry name" value="PAS_4"/>
    <property type="match status" value="1"/>
</dbReference>
<dbReference type="SUPFAM" id="SSF55781">
    <property type="entry name" value="GAF domain-like"/>
    <property type="match status" value="1"/>
</dbReference>
<evidence type="ECO:0000256" key="7">
    <source>
        <dbReference type="ARBA" id="ARBA00022741"/>
    </source>
</evidence>
<evidence type="ECO:0000256" key="3">
    <source>
        <dbReference type="ARBA" id="ARBA00012201"/>
    </source>
</evidence>
<evidence type="ECO:0000256" key="16">
    <source>
        <dbReference type="ARBA" id="ARBA00064436"/>
    </source>
</evidence>
<evidence type="ECO:0000256" key="15">
    <source>
        <dbReference type="ARBA" id="ARBA00032637"/>
    </source>
</evidence>
<gene>
    <name evidence="19" type="ORF">IQ249_18800</name>
</gene>
<dbReference type="GO" id="GO:0004016">
    <property type="term" value="F:adenylate cyclase activity"/>
    <property type="evidence" value="ECO:0007669"/>
    <property type="project" value="UniProtKB-EC"/>
</dbReference>
<keyword evidence="9" id="KW-0460">Magnesium</keyword>
<dbReference type="PROSITE" id="PS50125">
    <property type="entry name" value="GUANYLATE_CYCLASE_2"/>
    <property type="match status" value="1"/>
</dbReference>
<evidence type="ECO:0000256" key="14">
    <source>
        <dbReference type="ARBA" id="ARBA00032597"/>
    </source>
</evidence>
<evidence type="ECO:0000256" key="1">
    <source>
        <dbReference type="ARBA" id="ARBA00001593"/>
    </source>
</evidence>
<dbReference type="NCBIfam" id="TIGR00229">
    <property type="entry name" value="sensory_box"/>
    <property type="match status" value="1"/>
</dbReference>
<evidence type="ECO:0000256" key="10">
    <source>
        <dbReference type="ARBA" id="ARBA00022989"/>
    </source>
</evidence>